<feature type="domain" description="ABC transmembrane type-1" evidence="8">
    <location>
        <begin position="106"/>
        <end position="315"/>
    </location>
</feature>
<keyword evidence="3" id="KW-1003">Cell membrane</keyword>
<dbReference type="GO" id="GO:0055085">
    <property type="term" value="P:transmembrane transport"/>
    <property type="evidence" value="ECO:0007669"/>
    <property type="project" value="InterPro"/>
</dbReference>
<comment type="similarity">
    <text evidence="7">Belongs to the binding-protein-dependent transport system permease family.</text>
</comment>
<feature type="transmembrane region" description="Helical" evidence="7">
    <location>
        <begin position="185"/>
        <end position="205"/>
    </location>
</feature>
<dbReference type="EMBL" id="JNFQ01000002">
    <property type="protein sequence ID" value="KFG73886.1"/>
    <property type="molecule type" value="Genomic_DNA"/>
</dbReference>
<dbReference type="Pfam" id="PF00528">
    <property type="entry name" value="BPD_transp_1"/>
    <property type="match status" value="1"/>
</dbReference>
<dbReference type="AlphaFoldDB" id="A0A086MYB8"/>
<keyword evidence="5 7" id="KW-1133">Transmembrane helix</keyword>
<dbReference type="Pfam" id="PF19300">
    <property type="entry name" value="BPD_transp_1_N"/>
    <property type="match status" value="1"/>
</dbReference>
<comment type="caution">
    <text evidence="9">The sequence shown here is derived from an EMBL/GenBank/DDBJ whole genome shotgun (WGS) entry which is preliminary data.</text>
</comment>
<evidence type="ECO:0000256" key="2">
    <source>
        <dbReference type="ARBA" id="ARBA00022448"/>
    </source>
</evidence>
<evidence type="ECO:0000256" key="7">
    <source>
        <dbReference type="RuleBase" id="RU363032"/>
    </source>
</evidence>
<protein>
    <submittedName>
        <fullName evidence="9">ABC transporter permease</fullName>
    </submittedName>
</protein>
<evidence type="ECO:0000256" key="5">
    <source>
        <dbReference type="ARBA" id="ARBA00022989"/>
    </source>
</evidence>
<dbReference type="HOGENOM" id="CLU_036879_0_0_11"/>
<keyword evidence="2 7" id="KW-0813">Transport</keyword>
<gene>
    <name evidence="9" type="ORF">FM21_24200</name>
</gene>
<evidence type="ECO:0000256" key="4">
    <source>
        <dbReference type="ARBA" id="ARBA00022692"/>
    </source>
</evidence>
<name>A0A086MYB8_9ACTN</name>
<evidence type="ECO:0000313" key="10">
    <source>
        <dbReference type="Proteomes" id="UP000029095"/>
    </source>
</evidence>
<dbReference type="InterPro" id="IPR045621">
    <property type="entry name" value="BPD_transp_1_N"/>
</dbReference>
<feature type="transmembrane region" description="Helical" evidence="7">
    <location>
        <begin position="108"/>
        <end position="132"/>
    </location>
</feature>
<feature type="transmembrane region" description="Helical" evidence="7">
    <location>
        <begin position="153"/>
        <end position="173"/>
    </location>
</feature>
<comment type="subcellular location">
    <subcellularLocation>
        <location evidence="1 7">Cell membrane</location>
        <topology evidence="1 7">Multi-pass membrane protein</topology>
    </subcellularLocation>
</comment>
<dbReference type="Proteomes" id="UP000029095">
    <property type="component" value="Unassembled WGS sequence"/>
</dbReference>
<accession>A0A086MYB8</accession>
<organism evidence="9 10">
    <name type="scientific">Streptomyces mutabilis</name>
    <dbReference type="NCBI Taxonomy" id="67332"/>
    <lineage>
        <taxon>Bacteria</taxon>
        <taxon>Bacillati</taxon>
        <taxon>Actinomycetota</taxon>
        <taxon>Actinomycetes</taxon>
        <taxon>Kitasatosporales</taxon>
        <taxon>Streptomycetaceae</taxon>
        <taxon>Streptomyces</taxon>
    </lineage>
</organism>
<dbReference type="InterPro" id="IPR035906">
    <property type="entry name" value="MetI-like_sf"/>
</dbReference>
<evidence type="ECO:0000256" key="1">
    <source>
        <dbReference type="ARBA" id="ARBA00004651"/>
    </source>
</evidence>
<keyword evidence="6 7" id="KW-0472">Membrane</keyword>
<dbReference type="CDD" id="cd06261">
    <property type="entry name" value="TM_PBP2"/>
    <property type="match status" value="1"/>
</dbReference>
<proteinExistence type="inferred from homology"/>
<dbReference type="STRING" id="1915400.FM21_24200"/>
<keyword evidence="4 7" id="KW-0812">Transmembrane</keyword>
<evidence type="ECO:0000256" key="6">
    <source>
        <dbReference type="ARBA" id="ARBA00023136"/>
    </source>
</evidence>
<feature type="transmembrane region" description="Helical" evidence="7">
    <location>
        <begin position="247"/>
        <end position="272"/>
    </location>
</feature>
<dbReference type="InterPro" id="IPR000515">
    <property type="entry name" value="MetI-like"/>
</dbReference>
<dbReference type="PANTHER" id="PTHR43163">
    <property type="entry name" value="DIPEPTIDE TRANSPORT SYSTEM PERMEASE PROTEIN DPPB-RELATED"/>
    <property type="match status" value="1"/>
</dbReference>
<dbReference type="SUPFAM" id="SSF161098">
    <property type="entry name" value="MetI-like"/>
    <property type="match status" value="1"/>
</dbReference>
<evidence type="ECO:0000259" key="8">
    <source>
        <dbReference type="PROSITE" id="PS50928"/>
    </source>
</evidence>
<evidence type="ECO:0000313" key="9">
    <source>
        <dbReference type="EMBL" id="KFG73886.1"/>
    </source>
</evidence>
<dbReference type="RefSeq" id="WP_043380333.1">
    <property type="nucleotide sequence ID" value="NZ_KN039947.1"/>
</dbReference>
<sequence>MLQFLIRRTFGAALILLLISAFTFFMFFAIPQDPAMLACGKNCTPDALAIIHKNLGLDKPVTVQYWDFMVGIFAGRDFAVGHCPAPCFGVSFANDQNVWDTILDRFPLTVSLTVGSLVVFLILGLGAGMLAAKNRGTWIDKVFSSGSLVVSSLQIYFLGPLVLLAFVYSTGWLDKPKYVPFSEDLGGWFMGLLIPWIVMATIFTANYTRMSRSSMIEQLQEEHVRAARAKGMSGNYTFFRYAWRGSLIPIVTILGIDLSALMGGGMVTEMTFGLAGVGRLALDSVTNKDLPMLMGVMLVSAALIIVFNLIVDALYAVIDPRVRLS</sequence>
<dbReference type="PANTHER" id="PTHR43163:SF6">
    <property type="entry name" value="DIPEPTIDE TRANSPORT SYSTEM PERMEASE PROTEIN DPPB-RELATED"/>
    <property type="match status" value="1"/>
</dbReference>
<dbReference type="PROSITE" id="PS50928">
    <property type="entry name" value="ABC_TM1"/>
    <property type="match status" value="1"/>
</dbReference>
<evidence type="ECO:0000256" key="3">
    <source>
        <dbReference type="ARBA" id="ARBA00022475"/>
    </source>
</evidence>
<dbReference type="GO" id="GO:0005886">
    <property type="term" value="C:plasma membrane"/>
    <property type="evidence" value="ECO:0007669"/>
    <property type="project" value="UniProtKB-SubCell"/>
</dbReference>
<feature type="transmembrane region" description="Helical" evidence="7">
    <location>
        <begin position="12"/>
        <end position="30"/>
    </location>
</feature>
<keyword evidence="10" id="KW-1185">Reference proteome</keyword>
<dbReference type="Gene3D" id="1.10.3720.10">
    <property type="entry name" value="MetI-like"/>
    <property type="match status" value="1"/>
</dbReference>
<feature type="transmembrane region" description="Helical" evidence="7">
    <location>
        <begin position="292"/>
        <end position="318"/>
    </location>
</feature>
<reference evidence="9 10" key="1">
    <citation type="submission" date="2014-05" db="EMBL/GenBank/DDBJ databases">
        <title>Complete genome sequence of the Streptomyces mutabilis TRM45540.</title>
        <authorList>
            <person name="Luo X."/>
            <person name="Zhang L."/>
        </authorList>
    </citation>
    <scope>NUCLEOTIDE SEQUENCE [LARGE SCALE GENOMIC DNA]</scope>
    <source>
        <strain evidence="9 10">TRM45540</strain>
    </source>
</reference>